<reference evidence="10 11" key="1">
    <citation type="submission" date="2019-07" db="EMBL/GenBank/DDBJ databases">
        <title>Whole genome shotgun sequence of Skermanella aerolata NBRC 106429.</title>
        <authorList>
            <person name="Hosoyama A."/>
            <person name="Uohara A."/>
            <person name="Ohji S."/>
            <person name="Ichikawa N."/>
        </authorList>
    </citation>
    <scope>NUCLEOTIDE SEQUENCE [LARGE SCALE GENOMIC DNA]</scope>
    <source>
        <strain evidence="10 11">NBRC 106429</strain>
    </source>
</reference>
<keyword evidence="6 8" id="KW-0472">Membrane</keyword>
<keyword evidence="5" id="KW-0443">Lipid metabolism</keyword>
<dbReference type="EMBL" id="BJYZ01000011">
    <property type="protein sequence ID" value="GEO38435.1"/>
    <property type="molecule type" value="Genomic_DNA"/>
</dbReference>
<dbReference type="RefSeq" id="WP_044433501.1">
    <property type="nucleotide sequence ID" value="NZ_BJYZ01000011.1"/>
</dbReference>
<evidence type="ECO:0000256" key="7">
    <source>
        <dbReference type="ARBA" id="ARBA00023315"/>
    </source>
</evidence>
<keyword evidence="3 8" id="KW-0812">Transmembrane</keyword>
<comment type="caution">
    <text evidence="10">The sequence shown here is derived from an EMBL/GenBank/DDBJ whole genome shotgun (WGS) entry which is preliminary data.</text>
</comment>
<keyword evidence="7 10" id="KW-0012">Acyltransferase</keyword>
<keyword evidence="2 10" id="KW-0808">Transferase</keyword>
<dbReference type="OrthoDB" id="9806880at2"/>
<feature type="transmembrane region" description="Helical" evidence="8">
    <location>
        <begin position="12"/>
        <end position="31"/>
    </location>
</feature>
<evidence type="ECO:0000256" key="8">
    <source>
        <dbReference type="SAM" id="Phobius"/>
    </source>
</evidence>
<evidence type="ECO:0000313" key="10">
    <source>
        <dbReference type="EMBL" id="GEO38435.1"/>
    </source>
</evidence>
<keyword evidence="11" id="KW-1185">Reference proteome</keyword>
<dbReference type="SUPFAM" id="SSF69593">
    <property type="entry name" value="Glycerol-3-phosphate (1)-acyltransferase"/>
    <property type="match status" value="1"/>
</dbReference>
<dbReference type="InterPro" id="IPR002123">
    <property type="entry name" value="Plipid/glycerol_acylTrfase"/>
</dbReference>
<dbReference type="GO" id="GO:0006629">
    <property type="term" value="P:lipid metabolic process"/>
    <property type="evidence" value="ECO:0007669"/>
    <property type="project" value="UniProtKB-KW"/>
</dbReference>
<protein>
    <submittedName>
        <fullName evidence="10">1-acyl-sn-glycerol-3-phosphate acyltransferase</fullName>
    </submittedName>
</protein>
<dbReference type="PANTHER" id="PTHR23063:SF52">
    <property type="entry name" value="LYSOPHOSPHATIDYLCHOLINE ACYLTRANSFERASE"/>
    <property type="match status" value="1"/>
</dbReference>
<accession>A0A512DPN2</accession>
<dbReference type="AlphaFoldDB" id="A0A512DPN2"/>
<evidence type="ECO:0000313" key="11">
    <source>
        <dbReference type="Proteomes" id="UP000321523"/>
    </source>
</evidence>
<name>A0A512DPN2_9PROT</name>
<feature type="domain" description="Phospholipid/glycerol acyltransferase" evidence="9">
    <location>
        <begin position="67"/>
        <end position="182"/>
    </location>
</feature>
<dbReference type="GO" id="GO:0016020">
    <property type="term" value="C:membrane"/>
    <property type="evidence" value="ECO:0007669"/>
    <property type="project" value="UniProtKB-SubCell"/>
</dbReference>
<dbReference type="PANTHER" id="PTHR23063">
    <property type="entry name" value="PHOSPHOLIPID ACYLTRANSFERASE"/>
    <property type="match status" value="1"/>
</dbReference>
<comment type="subcellular location">
    <subcellularLocation>
        <location evidence="1">Membrane</location>
    </subcellularLocation>
</comment>
<proteinExistence type="predicted"/>
<evidence type="ECO:0000256" key="6">
    <source>
        <dbReference type="ARBA" id="ARBA00023136"/>
    </source>
</evidence>
<organism evidence="10 11">
    <name type="scientific">Skermanella aerolata</name>
    <dbReference type="NCBI Taxonomy" id="393310"/>
    <lineage>
        <taxon>Bacteria</taxon>
        <taxon>Pseudomonadati</taxon>
        <taxon>Pseudomonadota</taxon>
        <taxon>Alphaproteobacteria</taxon>
        <taxon>Rhodospirillales</taxon>
        <taxon>Azospirillaceae</taxon>
        <taxon>Skermanella</taxon>
    </lineage>
</organism>
<evidence type="ECO:0000256" key="1">
    <source>
        <dbReference type="ARBA" id="ARBA00004370"/>
    </source>
</evidence>
<evidence type="ECO:0000256" key="4">
    <source>
        <dbReference type="ARBA" id="ARBA00022989"/>
    </source>
</evidence>
<sequence>MGSSFLGFARLMAYAAFTVPLMPIQALLVWLNSPLRHRLPRAYHAVCARILGFQVDVAGQPAAEGPTLVVSNHSSYLDIIVLGSLIRGSFVAKTEVGGWPFFGLLAKLQHTVFVDRKVRNAGVHRDDIKSRLEAGDTLILFPEGTSSDGNRTLPFKTALFSVASLKVDGRPVMVQPVSVTAVDLDGIPLGRSMRPFYAWYGDMELAPHLWQMVRLGRITIRVEFHEPVTVERFGSRKALAEHCWRVVAAGVDRAVAGRQRRAVAPPEAQAELPIADGAPS</sequence>
<dbReference type="CDD" id="cd07989">
    <property type="entry name" value="LPLAT_AGPAT-like"/>
    <property type="match status" value="1"/>
</dbReference>
<dbReference type="GO" id="GO:0016746">
    <property type="term" value="F:acyltransferase activity"/>
    <property type="evidence" value="ECO:0007669"/>
    <property type="project" value="UniProtKB-KW"/>
</dbReference>
<keyword evidence="4 8" id="KW-1133">Transmembrane helix</keyword>
<evidence type="ECO:0000256" key="5">
    <source>
        <dbReference type="ARBA" id="ARBA00023098"/>
    </source>
</evidence>
<dbReference type="SMART" id="SM00563">
    <property type="entry name" value="PlsC"/>
    <property type="match status" value="1"/>
</dbReference>
<dbReference type="Pfam" id="PF01553">
    <property type="entry name" value="Acyltransferase"/>
    <property type="match status" value="1"/>
</dbReference>
<evidence type="ECO:0000256" key="3">
    <source>
        <dbReference type="ARBA" id="ARBA00022692"/>
    </source>
</evidence>
<gene>
    <name evidence="10" type="ORF">SAE02_25830</name>
</gene>
<evidence type="ECO:0000259" key="9">
    <source>
        <dbReference type="SMART" id="SM00563"/>
    </source>
</evidence>
<evidence type="ECO:0000256" key="2">
    <source>
        <dbReference type="ARBA" id="ARBA00022679"/>
    </source>
</evidence>
<dbReference type="Proteomes" id="UP000321523">
    <property type="component" value="Unassembled WGS sequence"/>
</dbReference>